<keyword evidence="1" id="KW-0812">Transmembrane</keyword>
<protein>
    <recommendedName>
        <fullName evidence="4">Surface antigen BspA-like</fullName>
    </recommendedName>
</protein>
<dbReference type="RefSeq" id="XP_001297015.1">
    <property type="nucleotide sequence ID" value="XM_001297014.1"/>
</dbReference>
<dbReference type="VEuPathDB" id="TrichDB:TVAGG3_0943370"/>
<proteinExistence type="predicted"/>
<dbReference type="InterPro" id="IPR026906">
    <property type="entry name" value="LRR_5"/>
</dbReference>
<evidence type="ECO:0000313" key="2">
    <source>
        <dbReference type="EMBL" id="EAX84085.1"/>
    </source>
</evidence>
<dbReference type="VEuPathDB" id="TrichDB:TVAGG3_0943530"/>
<keyword evidence="1" id="KW-1133">Transmembrane helix</keyword>
<dbReference type="InParanoid" id="A2GFI3"/>
<dbReference type="AlphaFoldDB" id="A2GFI3"/>
<organism evidence="2 3">
    <name type="scientific">Trichomonas vaginalis (strain ATCC PRA-98 / G3)</name>
    <dbReference type="NCBI Taxonomy" id="412133"/>
    <lineage>
        <taxon>Eukaryota</taxon>
        <taxon>Metamonada</taxon>
        <taxon>Parabasalia</taxon>
        <taxon>Trichomonadida</taxon>
        <taxon>Trichomonadidae</taxon>
        <taxon>Trichomonas</taxon>
    </lineage>
</organism>
<sequence length="166" mass="18784">MSLSVIGIESFSNCNKLTQAVFYGKISLFNRNVFFGCNSLSFLVFADDIDKIYPQSFSSSLEKLSYCGHKPIDNATFYFRGQTKISVTRNYRSNKNTIGKHEIAFERCPVSKSLLMLSLKAQICIVILLTSATIFIIYKLFSNGLSVFSKRKNYSQLDEPHIQDSA</sequence>
<dbReference type="VEuPathDB" id="TrichDB:TVAG_505590"/>
<dbReference type="Pfam" id="PF13306">
    <property type="entry name" value="LRR_5"/>
    <property type="match status" value="1"/>
</dbReference>
<keyword evidence="1" id="KW-0472">Membrane</keyword>
<keyword evidence="3" id="KW-1185">Reference proteome</keyword>
<name>A2GFI3_TRIV3</name>
<gene>
    <name evidence="2" type="ORF">TVAG_505590</name>
</gene>
<evidence type="ECO:0000313" key="3">
    <source>
        <dbReference type="Proteomes" id="UP000001542"/>
    </source>
</evidence>
<evidence type="ECO:0008006" key="4">
    <source>
        <dbReference type="Google" id="ProtNLM"/>
    </source>
</evidence>
<accession>A2GFI3</accession>
<dbReference type="EMBL" id="DS115558">
    <property type="protein sequence ID" value="EAX84085.1"/>
    <property type="molecule type" value="Genomic_DNA"/>
</dbReference>
<evidence type="ECO:0000256" key="1">
    <source>
        <dbReference type="SAM" id="Phobius"/>
    </source>
</evidence>
<dbReference type="Gene3D" id="3.80.10.10">
    <property type="entry name" value="Ribonuclease Inhibitor"/>
    <property type="match status" value="1"/>
</dbReference>
<reference evidence="2" key="2">
    <citation type="journal article" date="2007" name="Science">
        <title>Draft genome sequence of the sexually transmitted pathogen Trichomonas vaginalis.</title>
        <authorList>
            <person name="Carlton J.M."/>
            <person name="Hirt R.P."/>
            <person name="Silva J.C."/>
            <person name="Delcher A.L."/>
            <person name="Schatz M."/>
            <person name="Zhao Q."/>
            <person name="Wortman J.R."/>
            <person name="Bidwell S.L."/>
            <person name="Alsmark U.C.M."/>
            <person name="Besteiro S."/>
            <person name="Sicheritz-Ponten T."/>
            <person name="Noel C.J."/>
            <person name="Dacks J.B."/>
            <person name="Foster P.G."/>
            <person name="Simillion C."/>
            <person name="Van de Peer Y."/>
            <person name="Miranda-Saavedra D."/>
            <person name="Barton G.J."/>
            <person name="Westrop G.D."/>
            <person name="Mueller S."/>
            <person name="Dessi D."/>
            <person name="Fiori P.L."/>
            <person name="Ren Q."/>
            <person name="Paulsen I."/>
            <person name="Zhang H."/>
            <person name="Bastida-Corcuera F.D."/>
            <person name="Simoes-Barbosa A."/>
            <person name="Brown M.T."/>
            <person name="Hayes R.D."/>
            <person name="Mukherjee M."/>
            <person name="Okumura C.Y."/>
            <person name="Schneider R."/>
            <person name="Smith A.J."/>
            <person name="Vanacova S."/>
            <person name="Villalvazo M."/>
            <person name="Haas B.J."/>
            <person name="Pertea M."/>
            <person name="Feldblyum T.V."/>
            <person name="Utterback T.R."/>
            <person name="Shu C.L."/>
            <person name="Osoegawa K."/>
            <person name="de Jong P.J."/>
            <person name="Hrdy I."/>
            <person name="Horvathova L."/>
            <person name="Zubacova Z."/>
            <person name="Dolezal P."/>
            <person name="Malik S.B."/>
            <person name="Logsdon J.M. Jr."/>
            <person name="Henze K."/>
            <person name="Gupta A."/>
            <person name="Wang C.C."/>
            <person name="Dunne R.L."/>
            <person name="Upcroft J.A."/>
            <person name="Upcroft P."/>
            <person name="White O."/>
            <person name="Salzberg S.L."/>
            <person name="Tang P."/>
            <person name="Chiu C.-H."/>
            <person name="Lee Y.-S."/>
            <person name="Embley T.M."/>
            <person name="Coombs G.H."/>
            <person name="Mottram J.C."/>
            <person name="Tachezy J."/>
            <person name="Fraser-Liggett C.M."/>
            <person name="Johnson P.J."/>
        </authorList>
    </citation>
    <scope>NUCLEOTIDE SEQUENCE [LARGE SCALE GENOMIC DNA]</scope>
    <source>
        <strain evidence="2">G3</strain>
    </source>
</reference>
<feature type="transmembrane region" description="Helical" evidence="1">
    <location>
        <begin position="121"/>
        <end position="141"/>
    </location>
</feature>
<dbReference type="Proteomes" id="UP000001542">
    <property type="component" value="Unassembled WGS sequence"/>
</dbReference>
<dbReference type="InterPro" id="IPR032675">
    <property type="entry name" value="LRR_dom_sf"/>
</dbReference>
<reference evidence="2" key="1">
    <citation type="submission" date="2006-10" db="EMBL/GenBank/DDBJ databases">
        <authorList>
            <person name="Amadeo P."/>
            <person name="Zhao Q."/>
            <person name="Wortman J."/>
            <person name="Fraser-Liggett C."/>
            <person name="Carlton J."/>
        </authorList>
    </citation>
    <scope>NUCLEOTIDE SEQUENCE</scope>
    <source>
        <strain evidence="2">G3</strain>
    </source>
</reference>
<dbReference type="KEGG" id="tva:4741718"/>